<comment type="caution">
    <text evidence="2">The sequence shown here is derived from an EMBL/GenBank/DDBJ whole genome shotgun (WGS) entry which is preliminary data.</text>
</comment>
<feature type="non-terminal residue" evidence="2">
    <location>
        <position position="123"/>
    </location>
</feature>
<evidence type="ECO:0000313" key="2">
    <source>
        <dbReference type="EMBL" id="KKM52353.1"/>
    </source>
</evidence>
<name>A0A0F9L5E6_9ZZZZ</name>
<dbReference type="AlphaFoldDB" id="A0A0F9L5E6"/>
<feature type="region of interest" description="Disordered" evidence="1">
    <location>
        <begin position="102"/>
        <end position="123"/>
    </location>
</feature>
<gene>
    <name evidence="2" type="ORF">LCGC14_1554890</name>
</gene>
<accession>A0A0F9L5E6</accession>
<proteinExistence type="predicted"/>
<organism evidence="2">
    <name type="scientific">marine sediment metagenome</name>
    <dbReference type="NCBI Taxonomy" id="412755"/>
    <lineage>
        <taxon>unclassified sequences</taxon>
        <taxon>metagenomes</taxon>
        <taxon>ecological metagenomes</taxon>
    </lineage>
</organism>
<sequence>MAIVYGPLMSLDASGTVGKAITFSKWKGRNYVRERVIPSNPKSGAQTGRRAMFKFLSQGWAGISTADKATWDDLADQIVCPNFNAYVKANMAGWHNFIAPSQATPATRTGAPSDNDITAAAWE</sequence>
<reference evidence="2" key="1">
    <citation type="journal article" date="2015" name="Nature">
        <title>Complex archaea that bridge the gap between prokaryotes and eukaryotes.</title>
        <authorList>
            <person name="Spang A."/>
            <person name="Saw J.H."/>
            <person name="Jorgensen S.L."/>
            <person name="Zaremba-Niedzwiedzka K."/>
            <person name="Martijn J."/>
            <person name="Lind A.E."/>
            <person name="van Eijk R."/>
            <person name="Schleper C."/>
            <person name="Guy L."/>
            <person name="Ettema T.J."/>
        </authorList>
    </citation>
    <scope>NUCLEOTIDE SEQUENCE</scope>
</reference>
<dbReference type="EMBL" id="LAZR01011936">
    <property type="protein sequence ID" value="KKM52353.1"/>
    <property type="molecule type" value="Genomic_DNA"/>
</dbReference>
<feature type="compositionally biased region" description="Polar residues" evidence="1">
    <location>
        <begin position="102"/>
        <end position="116"/>
    </location>
</feature>
<evidence type="ECO:0000256" key="1">
    <source>
        <dbReference type="SAM" id="MobiDB-lite"/>
    </source>
</evidence>
<protein>
    <submittedName>
        <fullName evidence="2">Uncharacterized protein</fullName>
    </submittedName>
</protein>